<dbReference type="PANTHER" id="PTHR46060">
    <property type="entry name" value="MARINER MOS1 TRANSPOSASE-LIKE PROTEIN"/>
    <property type="match status" value="1"/>
</dbReference>
<accession>A0A6L2P9Y8</accession>
<dbReference type="Proteomes" id="UP000502823">
    <property type="component" value="Unassembled WGS sequence"/>
</dbReference>
<dbReference type="InParanoid" id="A0A6L2P9Y8"/>
<gene>
    <name evidence="1" type="ORF">Cfor_05010</name>
</gene>
<dbReference type="EMBL" id="BLKM01003593">
    <property type="protein sequence ID" value="GFG29193.1"/>
    <property type="molecule type" value="Genomic_DNA"/>
</dbReference>
<keyword evidence="2" id="KW-1185">Reference proteome</keyword>
<proteinExistence type="predicted"/>
<evidence type="ECO:0000313" key="1">
    <source>
        <dbReference type="EMBL" id="GFG29193.1"/>
    </source>
</evidence>
<reference evidence="2" key="1">
    <citation type="submission" date="2020-01" db="EMBL/GenBank/DDBJ databases">
        <title>Draft genome sequence of the Termite Coptotermes fromosanus.</title>
        <authorList>
            <person name="Itakura S."/>
            <person name="Yosikawa Y."/>
            <person name="Umezawa K."/>
        </authorList>
    </citation>
    <scope>NUCLEOTIDE SEQUENCE [LARGE SCALE GENOMIC DNA]</scope>
</reference>
<sequence length="122" mass="13759">MAAMRTLISRNDDAVTFVQQLIRANSQLTVHEISAQTGIAYGMCQAILTEDLNMQRVSAKSDPFVLTIKQKERCLSVANEILQQAKTDLTCREGIITGDETWVYRYDRETESPSSQWNCPSI</sequence>
<protein>
    <submittedName>
        <fullName evidence="1">Uncharacterized protein</fullName>
    </submittedName>
</protein>
<dbReference type="PANTHER" id="PTHR46060:SF1">
    <property type="entry name" value="MARINER MOS1 TRANSPOSASE-LIKE PROTEIN"/>
    <property type="match status" value="1"/>
</dbReference>
<dbReference type="InterPro" id="IPR052709">
    <property type="entry name" value="Transposase-MT_Hybrid"/>
</dbReference>
<dbReference type="AlphaFoldDB" id="A0A6L2P9Y8"/>
<name>A0A6L2P9Y8_COPFO</name>
<comment type="caution">
    <text evidence="1">The sequence shown here is derived from an EMBL/GenBank/DDBJ whole genome shotgun (WGS) entry which is preliminary data.</text>
</comment>
<dbReference type="OrthoDB" id="10017160at2759"/>
<evidence type="ECO:0000313" key="2">
    <source>
        <dbReference type="Proteomes" id="UP000502823"/>
    </source>
</evidence>
<organism evidence="1 2">
    <name type="scientific">Coptotermes formosanus</name>
    <name type="common">Formosan subterranean termite</name>
    <dbReference type="NCBI Taxonomy" id="36987"/>
    <lineage>
        <taxon>Eukaryota</taxon>
        <taxon>Metazoa</taxon>
        <taxon>Ecdysozoa</taxon>
        <taxon>Arthropoda</taxon>
        <taxon>Hexapoda</taxon>
        <taxon>Insecta</taxon>
        <taxon>Pterygota</taxon>
        <taxon>Neoptera</taxon>
        <taxon>Polyneoptera</taxon>
        <taxon>Dictyoptera</taxon>
        <taxon>Blattodea</taxon>
        <taxon>Blattoidea</taxon>
        <taxon>Termitoidae</taxon>
        <taxon>Rhinotermitidae</taxon>
        <taxon>Coptotermes</taxon>
    </lineage>
</organism>